<protein>
    <submittedName>
        <fullName evidence="2">Uncharacterized protein</fullName>
    </submittedName>
</protein>
<evidence type="ECO:0000256" key="1">
    <source>
        <dbReference type="SAM" id="Phobius"/>
    </source>
</evidence>
<dbReference type="Pfam" id="PF03140">
    <property type="entry name" value="DUF247"/>
    <property type="match status" value="1"/>
</dbReference>
<dbReference type="Gramene" id="PUZ69000">
    <property type="protein sequence ID" value="PUZ69000"/>
    <property type="gene ID" value="GQ55_2G073500"/>
</dbReference>
<dbReference type="PANTHER" id="PTHR31549">
    <property type="entry name" value="PROTEIN, PUTATIVE (DUF247)-RELATED-RELATED"/>
    <property type="match status" value="1"/>
</dbReference>
<accession>A0A2T7EMG7</accession>
<evidence type="ECO:0000313" key="2">
    <source>
        <dbReference type="EMBL" id="PUZ69000.1"/>
    </source>
</evidence>
<name>A0A2T7EMG7_9POAL</name>
<keyword evidence="1" id="KW-1133">Transmembrane helix</keyword>
<keyword evidence="1" id="KW-0812">Transmembrane</keyword>
<gene>
    <name evidence="2" type="ORF">GQ55_2G073500</name>
</gene>
<keyword evidence="3" id="KW-1185">Reference proteome</keyword>
<dbReference type="EMBL" id="CM009750">
    <property type="protein sequence ID" value="PUZ69000.1"/>
    <property type="molecule type" value="Genomic_DNA"/>
</dbReference>
<sequence length="447" mass="50175">MEEYVLQNLEELNRVLESNAGDEMKELTPDIQRVPKGLARIGRDAAVCYVAPRAVPIGPYYRHSPELQYKTKIMKMAAIGWFLGRAGGGALRPELVVRMAFEAIAYPPSLRGFYDDQFEDIDDEHFTKWMFQDGCFLLAFMMAMGGGGGGDAALQGLTTVIFQPRIDSIMRDIMLLENQIPWRVLEVLMVFLPVPVPVDRFLSLMAAKFNVRTTSGGHDQRAAAGPSIAGDERGRRRKPMHLLALFRDHQVVGLHPAEDNRRLISTTPSANFSTAMELAEMGVHLAASKTGRFGDMAVVRRGRLFGKLFLAPVLLNDLTACWLVNMAAYEASAGRSGDDYAVSSYLYMVALLMNREDDVHQLRARCIVHSTFSNTQTLEFFKGLAPHLHFGRQYDRVLQDLLGYRRDRPVFVAVHKFLYNNFKTILTVLSIVGVIAPILRALIHRQN</sequence>
<dbReference type="OrthoDB" id="1849062at2759"/>
<dbReference type="Proteomes" id="UP000244336">
    <property type="component" value="Chromosome 2"/>
</dbReference>
<keyword evidence="1" id="KW-0472">Membrane</keyword>
<dbReference type="STRING" id="1504633.A0A2T7EMG7"/>
<dbReference type="InterPro" id="IPR004158">
    <property type="entry name" value="DUF247_pln"/>
</dbReference>
<organism evidence="2 3">
    <name type="scientific">Panicum hallii var. hallii</name>
    <dbReference type="NCBI Taxonomy" id="1504633"/>
    <lineage>
        <taxon>Eukaryota</taxon>
        <taxon>Viridiplantae</taxon>
        <taxon>Streptophyta</taxon>
        <taxon>Embryophyta</taxon>
        <taxon>Tracheophyta</taxon>
        <taxon>Spermatophyta</taxon>
        <taxon>Magnoliopsida</taxon>
        <taxon>Liliopsida</taxon>
        <taxon>Poales</taxon>
        <taxon>Poaceae</taxon>
        <taxon>PACMAD clade</taxon>
        <taxon>Panicoideae</taxon>
        <taxon>Panicodae</taxon>
        <taxon>Paniceae</taxon>
        <taxon>Panicinae</taxon>
        <taxon>Panicum</taxon>
        <taxon>Panicum sect. Panicum</taxon>
    </lineage>
</organism>
<proteinExistence type="predicted"/>
<evidence type="ECO:0000313" key="3">
    <source>
        <dbReference type="Proteomes" id="UP000244336"/>
    </source>
</evidence>
<feature type="transmembrane region" description="Helical" evidence="1">
    <location>
        <begin position="425"/>
        <end position="443"/>
    </location>
</feature>
<reference evidence="2 3" key="1">
    <citation type="submission" date="2018-04" db="EMBL/GenBank/DDBJ databases">
        <title>WGS assembly of Panicum hallii var. hallii HAL2.</title>
        <authorList>
            <person name="Lovell J."/>
            <person name="Jenkins J."/>
            <person name="Lowry D."/>
            <person name="Mamidi S."/>
            <person name="Sreedasyam A."/>
            <person name="Weng X."/>
            <person name="Barry K."/>
            <person name="Bonette J."/>
            <person name="Campitelli B."/>
            <person name="Daum C."/>
            <person name="Gordon S."/>
            <person name="Gould B."/>
            <person name="Lipzen A."/>
            <person name="MacQueen A."/>
            <person name="Palacio-Mejia J."/>
            <person name="Plott C."/>
            <person name="Shakirov E."/>
            <person name="Shu S."/>
            <person name="Yoshinaga Y."/>
            <person name="Zane M."/>
            <person name="Rokhsar D."/>
            <person name="Grimwood J."/>
            <person name="Schmutz J."/>
            <person name="Juenger T."/>
        </authorList>
    </citation>
    <scope>NUCLEOTIDE SEQUENCE [LARGE SCALE GENOMIC DNA]</scope>
    <source>
        <strain evidence="3">cv. HAL2</strain>
    </source>
</reference>
<dbReference type="PANTHER" id="PTHR31549:SF256">
    <property type="entry name" value="EXPRESSED PROTEIN"/>
    <property type="match status" value="1"/>
</dbReference>
<dbReference type="AlphaFoldDB" id="A0A2T7EMG7"/>